<reference evidence="1" key="1">
    <citation type="journal article" date="2021" name="Proc. Natl. Acad. Sci. U.S.A.">
        <title>A Catalog of Tens of Thousands of Viruses from Human Metagenomes Reveals Hidden Associations with Chronic Diseases.</title>
        <authorList>
            <person name="Tisza M.J."/>
            <person name="Buck C.B."/>
        </authorList>
    </citation>
    <scope>NUCLEOTIDE SEQUENCE</scope>
    <source>
        <strain evidence="1">CtlwB1</strain>
    </source>
</reference>
<evidence type="ECO:0000313" key="1">
    <source>
        <dbReference type="EMBL" id="DAD92399.1"/>
    </source>
</evidence>
<name>A0A8S5NDD5_9CAUD</name>
<proteinExistence type="predicted"/>
<dbReference type="EMBL" id="BK015134">
    <property type="protein sequence ID" value="DAD92399.1"/>
    <property type="molecule type" value="Genomic_DNA"/>
</dbReference>
<accession>A0A8S5NDD5</accession>
<sequence length="147" mass="17199">MITRRIHIRKYDWVVHIFYAVTCYWTDIIMDALESIDCPEDILLESYQNLNACKLDTGLTYSNYGRRETVMVIGLTSSPSEFLNSFDHERKHLEAHIAKAFRINPWGEEIAYLSGDIAQMLTEDVQMFICDCNEHRQMITKKCKCHA</sequence>
<protein>
    <submittedName>
        <fullName evidence="1">Uncharacterized protein</fullName>
    </submittedName>
</protein>
<organism evidence="1">
    <name type="scientific">Siphoviridae sp. ctlwB1</name>
    <dbReference type="NCBI Taxonomy" id="2826449"/>
    <lineage>
        <taxon>Viruses</taxon>
        <taxon>Duplodnaviria</taxon>
        <taxon>Heunggongvirae</taxon>
        <taxon>Uroviricota</taxon>
        <taxon>Caudoviricetes</taxon>
    </lineage>
</organism>